<comment type="caution">
    <text evidence="5">The sequence shown here is derived from an EMBL/GenBank/DDBJ whole genome shotgun (WGS) entry which is preliminary data.</text>
</comment>
<evidence type="ECO:0000313" key="5">
    <source>
        <dbReference type="EMBL" id="KAJ4963757.1"/>
    </source>
</evidence>
<dbReference type="InterPro" id="IPR036188">
    <property type="entry name" value="FAD/NAD-bd_sf"/>
</dbReference>
<gene>
    <name evidence="5" type="ORF">NE237_023696</name>
</gene>
<reference evidence="5" key="1">
    <citation type="journal article" date="2023" name="Plant J.">
        <title>The genome of the king protea, Protea cynaroides.</title>
        <authorList>
            <person name="Chang J."/>
            <person name="Duong T.A."/>
            <person name="Schoeman C."/>
            <person name="Ma X."/>
            <person name="Roodt D."/>
            <person name="Barker N."/>
            <person name="Li Z."/>
            <person name="Van de Peer Y."/>
            <person name="Mizrachi E."/>
        </authorList>
    </citation>
    <scope>NUCLEOTIDE SEQUENCE</scope>
    <source>
        <tissue evidence="5">Young leaves</tissue>
    </source>
</reference>
<dbReference type="OrthoDB" id="47494at2759"/>
<keyword evidence="6" id="KW-1185">Reference proteome</keyword>
<evidence type="ECO:0000313" key="6">
    <source>
        <dbReference type="Proteomes" id="UP001141806"/>
    </source>
</evidence>
<evidence type="ECO:0000256" key="3">
    <source>
        <dbReference type="ARBA" id="ARBA00024018"/>
    </source>
</evidence>
<keyword evidence="2" id="KW-0503">Monooxygenase</keyword>
<dbReference type="GO" id="GO:0071949">
    <property type="term" value="F:FAD binding"/>
    <property type="evidence" value="ECO:0007669"/>
    <property type="project" value="InterPro"/>
</dbReference>
<dbReference type="PANTHER" id="PTHR45934">
    <property type="entry name" value="FAD/NAD(P)-BINDING OXIDOREDUCTASE FAMILY PROTEIN"/>
    <property type="match status" value="1"/>
</dbReference>
<dbReference type="EMBL" id="JAMYWD010000008">
    <property type="protein sequence ID" value="KAJ4963757.1"/>
    <property type="molecule type" value="Genomic_DNA"/>
</dbReference>
<evidence type="ECO:0000259" key="4">
    <source>
        <dbReference type="Pfam" id="PF01494"/>
    </source>
</evidence>
<name>A0A9Q0HC89_9MAGN</name>
<dbReference type="InterPro" id="IPR002938">
    <property type="entry name" value="FAD-bd"/>
</dbReference>
<dbReference type="GO" id="GO:0004497">
    <property type="term" value="F:monooxygenase activity"/>
    <property type="evidence" value="ECO:0007669"/>
    <property type="project" value="UniProtKB-KW"/>
</dbReference>
<proteinExistence type="inferred from homology"/>
<evidence type="ECO:0000256" key="2">
    <source>
        <dbReference type="ARBA" id="ARBA00023033"/>
    </source>
</evidence>
<dbReference type="SUPFAM" id="SSF51905">
    <property type="entry name" value="FAD/NAD(P)-binding domain"/>
    <property type="match status" value="1"/>
</dbReference>
<evidence type="ECO:0000256" key="1">
    <source>
        <dbReference type="ARBA" id="ARBA00023002"/>
    </source>
</evidence>
<dbReference type="AlphaFoldDB" id="A0A9Q0HC89"/>
<accession>A0A9Q0HC89</accession>
<organism evidence="5 6">
    <name type="scientific">Protea cynaroides</name>
    <dbReference type="NCBI Taxonomy" id="273540"/>
    <lineage>
        <taxon>Eukaryota</taxon>
        <taxon>Viridiplantae</taxon>
        <taxon>Streptophyta</taxon>
        <taxon>Embryophyta</taxon>
        <taxon>Tracheophyta</taxon>
        <taxon>Spermatophyta</taxon>
        <taxon>Magnoliopsida</taxon>
        <taxon>Proteales</taxon>
        <taxon>Proteaceae</taxon>
        <taxon>Protea</taxon>
    </lineage>
</organism>
<dbReference type="Pfam" id="PF01494">
    <property type="entry name" value="FAD_binding_3"/>
    <property type="match status" value="1"/>
</dbReference>
<dbReference type="PANTHER" id="PTHR45934:SF2">
    <property type="entry name" value="MONOOXYGENASE 1"/>
    <property type="match status" value="1"/>
</dbReference>
<feature type="domain" description="FAD-binding" evidence="4">
    <location>
        <begin position="5"/>
        <end position="324"/>
    </location>
</feature>
<dbReference type="InterPro" id="IPR044560">
    <property type="entry name" value="MOase"/>
</dbReference>
<sequence length="395" mass="43819">MGISDIVIVGGGICGLATALAFHRKGYECLVVERSDSLRTSGADTVSVYTNGWRALDQLGVAMELRETAVALRGLRDISLDRGSQREISLNGEEFRILDKGDMIRSLANNLPPNTIRFGVDMVDVELDPITSDPILQLRDGNVIKAKVVIGCDGVDSVVAKWLRLKAAKLLPYCGVRGFTNYPNGHDLGNEVLRLTGDQITLSRTPINDNLVYWLLTRKWAPQDSKVSEDTKLIRGSTLEYIKGFPEDVIEMINKSDLGSLILHRMRFHKPWDLLMGNFNKGRVTVVGDAMHAMIPLLGQSASLGLEDSIVLARCLDQEMNKLAGPEKNRINVEVAFIRYVKERRMRLVKISAQSYLVGLLVMSSSHTVKIGLLFLLLILFGKSINHAQYDCGRL</sequence>
<protein>
    <recommendedName>
        <fullName evidence="4">FAD-binding domain-containing protein</fullName>
    </recommendedName>
</protein>
<keyword evidence="1" id="KW-0560">Oxidoreductase</keyword>
<dbReference type="Proteomes" id="UP001141806">
    <property type="component" value="Unassembled WGS sequence"/>
</dbReference>
<comment type="similarity">
    <text evidence="3">Belongs to the 3-hydroxybenzoate 6-hydroxylase family.</text>
</comment>
<dbReference type="Gene3D" id="3.50.50.60">
    <property type="entry name" value="FAD/NAD(P)-binding domain"/>
    <property type="match status" value="1"/>
</dbReference>
<dbReference type="PRINTS" id="PR00420">
    <property type="entry name" value="RNGMNOXGNASE"/>
</dbReference>